<dbReference type="PANTHER" id="PTHR42944">
    <property type="entry name" value="ADENINE DNA GLYCOSYLASE"/>
    <property type="match status" value="1"/>
</dbReference>
<evidence type="ECO:0000256" key="11">
    <source>
        <dbReference type="ARBA" id="ARBA00023014"/>
    </source>
</evidence>
<keyword evidence="16" id="KW-1185">Reference proteome</keyword>
<evidence type="ECO:0000256" key="1">
    <source>
        <dbReference type="ARBA" id="ARBA00000843"/>
    </source>
</evidence>
<organism evidence="15 16">
    <name type="scientific">Pedosphaera parvula (strain Ellin514)</name>
    <dbReference type="NCBI Taxonomy" id="320771"/>
    <lineage>
        <taxon>Bacteria</taxon>
        <taxon>Pseudomonadati</taxon>
        <taxon>Verrucomicrobiota</taxon>
        <taxon>Pedosphaerae</taxon>
        <taxon>Pedosphaerales</taxon>
        <taxon>Pedosphaeraceae</taxon>
        <taxon>Pedosphaera</taxon>
    </lineage>
</organism>
<keyword evidence="7" id="KW-0479">Metal-binding</keyword>
<dbReference type="STRING" id="320771.Cflav_PD1242"/>
<dbReference type="GO" id="GO:0046872">
    <property type="term" value="F:metal ion binding"/>
    <property type="evidence" value="ECO:0007669"/>
    <property type="project" value="UniProtKB-KW"/>
</dbReference>
<dbReference type="Proteomes" id="UP000003688">
    <property type="component" value="Unassembled WGS sequence"/>
</dbReference>
<dbReference type="Gene3D" id="1.10.340.30">
    <property type="entry name" value="Hypothetical protein, domain 2"/>
    <property type="match status" value="1"/>
</dbReference>
<evidence type="ECO:0000256" key="10">
    <source>
        <dbReference type="ARBA" id="ARBA00023004"/>
    </source>
</evidence>
<evidence type="ECO:0000256" key="12">
    <source>
        <dbReference type="ARBA" id="ARBA00023204"/>
    </source>
</evidence>
<dbReference type="Gene3D" id="1.10.1670.10">
    <property type="entry name" value="Helix-hairpin-Helix base-excision DNA repair enzymes (C-terminal)"/>
    <property type="match status" value="1"/>
</dbReference>
<evidence type="ECO:0000256" key="9">
    <source>
        <dbReference type="ARBA" id="ARBA00022801"/>
    </source>
</evidence>
<dbReference type="CDD" id="cd00056">
    <property type="entry name" value="ENDO3c"/>
    <property type="match status" value="1"/>
</dbReference>
<keyword evidence="9" id="KW-0378">Hydrolase</keyword>
<dbReference type="SUPFAM" id="SSF48150">
    <property type="entry name" value="DNA-glycosylase"/>
    <property type="match status" value="1"/>
</dbReference>
<evidence type="ECO:0000256" key="8">
    <source>
        <dbReference type="ARBA" id="ARBA00022763"/>
    </source>
</evidence>
<dbReference type="SMART" id="SM00478">
    <property type="entry name" value="ENDO3c"/>
    <property type="match status" value="1"/>
</dbReference>
<dbReference type="EC" id="3.2.2.31" evidence="5"/>
<dbReference type="InterPro" id="IPR023170">
    <property type="entry name" value="HhH_base_excis_C"/>
</dbReference>
<keyword evidence="8" id="KW-0227">DNA damage</keyword>
<dbReference type="OrthoDB" id="9802365at2"/>
<feature type="domain" description="HhH-GPD" evidence="14">
    <location>
        <begin position="57"/>
        <end position="207"/>
    </location>
</feature>
<evidence type="ECO:0000256" key="2">
    <source>
        <dbReference type="ARBA" id="ARBA00001966"/>
    </source>
</evidence>
<dbReference type="InterPro" id="IPR011257">
    <property type="entry name" value="DNA_glycosylase"/>
</dbReference>
<evidence type="ECO:0000256" key="7">
    <source>
        <dbReference type="ARBA" id="ARBA00022723"/>
    </source>
</evidence>
<proteinExistence type="inferred from homology"/>
<evidence type="ECO:0000256" key="3">
    <source>
        <dbReference type="ARBA" id="ARBA00002933"/>
    </source>
</evidence>
<keyword evidence="12" id="KW-0234">DNA repair</keyword>
<comment type="catalytic activity">
    <reaction evidence="1">
        <text>Hydrolyzes free adenine bases from 7,8-dihydro-8-oxoguanine:adenine mismatched double-stranded DNA, leaving an apurinic site.</text>
        <dbReference type="EC" id="3.2.2.31"/>
    </reaction>
</comment>
<dbReference type="EMBL" id="ABOX02000042">
    <property type="protein sequence ID" value="EEF58515.1"/>
    <property type="molecule type" value="Genomic_DNA"/>
</dbReference>
<evidence type="ECO:0000256" key="13">
    <source>
        <dbReference type="ARBA" id="ARBA00023295"/>
    </source>
</evidence>
<dbReference type="AlphaFoldDB" id="B9XNU2"/>
<keyword evidence="13" id="KW-0326">Glycosidase</keyword>
<accession>B9XNU2</accession>
<reference evidence="15 16" key="1">
    <citation type="journal article" date="2011" name="J. Bacteriol.">
        <title>Genome sequence of 'Pedosphaera parvula' Ellin514, an aerobic Verrucomicrobial isolate from pasture soil.</title>
        <authorList>
            <person name="Kant R."/>
            <person name="van Passel M.W."/>
            <person name="Sangwan P."/>
            <person name="Palva A."/>
            <person name="Lucas S."/>
            <person name="Copeland A."/>
            <person name="Lapidus A."/>
            <person name="Glavina Del Rio T."/>
            <person name="Dalin E."/>
            <person name="Tice H."/>
            <person name="Bruce D."/>
            <person name="Goodwin L."/>
            <person name="Pitluck S."/>
            <person name="Chertkov O."/>
            <person name="Larimer F.W."/>
            <person name="Land M.L."/>
            <person name="Hauser L."/>
            <person name="Brettin T.S."/>
            <person name="Detter J.C."/>
            <person name="Han S."/>
            <person name="de Vos W.M."/>
            <person name="Janssen P.H."/>
            <person name="Smidt H."/>
        </authorList>
    </citation>
    <scope>NUCLEOTIDE SEQUENCE [LARGE SCALE GENOMIC DNA]</scope>
    <source>
        <strain evidence="15 16">Ellin514</strain>
    </source>
</reference>
<protein>
    <recommendedName>
        <fullName evidence="6">Adenine DNA glycosylase</fullName>
        <ecNumber evidence="5">3.2.2.31</ecNumber>
    </recommendedName>
</protein>
<gene>
    <name evidence="15" type="ORF">Cflav_PD1242</name>
</gene>
<dbReference type="GO" id="GO:0006284">
    <property type="term" value="P:base-excision repair"/>
    <property type="evidence" value="ECO:0007669"/>
    <property type="project" value="InterPro"/>
</dbReference>
<evidence type="ECO:0000259" key="14">
    <source>
        <dbReference type="SMART" id="SM00478"/>
    </source>
</evidence>
<dbReference type="InterPro" id="IPR000445">
    <property type="entry name" value="HhH_motif"/>
</dbReference>
<dbReference type="RefSeq" id="WP_007417478.1">
    <property type="nucleotide sequence ID" value="NZ_ABOX02000042.1"/>
</dbReference>
<dbReference type="InterPro" id="IPR003265">
    <property type="entry name" value="HhH-GPD_domain"/>
</dbReference>
<sequence>MKCLLNKRSKVGHRFVLDREIAIFQKKLSHWWRVNAREFPWRNDNATSYHLIVSELLLQRTRAETVELYWPKFINIFSDWDTLANTSEKKICKILQPLGLSRQRAPRIKALAVEICTEKGRFPQTQEDILLLPGVGQYIANAILLFVHDVPAPLLDVNMARVLERYFGSRKLVDIRFDPYLQSLSKMIVTNNDPRMINWAILDLGALVCKSANPICNQCPLKSNCRHFHRSGRSLRQRK</sequence>
<dbReference type="GO" id="GO:0034039">
    <property type="term" value="F:8-oxo-7,8-dihydroguanine DNA N-glycosylase activity"/>
    <property type="evidence" value="ECO:0007669"/>
    <property type="project" value="TreeGrafter"/>
</dbReference>
<evidence type="ECO:0000256" key="6">
    <source>
        <dbReference type="ARBA" id="ARBA00022023"/>
    </source>
</evidence>
<dbReference type="Pfam" id="PF00730">
    <property type="entry name" value="HhH-GPD"/>
    <property type="match status" value="1"/>
</dbReference>
<dbReference type="InterPro" id="IPR044298">
    <property type="entry name" value="MIG/MutY"/>
</dbReference>
<keyword evidence="11" id="KW-0411">Iron-sulfur</keyword>
<evidence type="ECO:0000313" key="16">
    <source>
        <dbReference type="Proteomes" id="UP000003688"/>
    </source>
</evidence>
<dbReference type="GO" id="GO:0006298">
    <property type="term" value="P:mismatch repair"/>
    <property type="evidence" value="ECO:0007669"/>
    <property type="project" value="TreeGrafter"/>
</dbReference>
<comment type="similarity">
    <text evidence="4">Belongs to the Nth/MutY family.</text>
</comment>
<evidence type="ECO:0000256" key="5">
    <source>
        <dbReference type="ARBA" id="ARBA00012045"/>
    </source>
</evidence>
<dbReference type="GO" id="GO:0032357">
    <property type="term" value="F:oxidized purine DNA binding"/>
    <property type="evidence" value="ECO:0007669"/>
    <property type="project" value="TreeGrafter"/>
</dbReference>
<dbReference type="PANTHER" id="PTHR42944:SF1">
    <property type="entry name" value="ADENINE DNA GLYCOSYLASE"/>
    <property type="match status" value="1"/>
</dbReference>
<evidence type="ECO:0000256" key="4">
    <source>
        <dbReference type="ARBA" id="ARBA00008343"/>
    </source>
</evidence>
<evidence type="ECO:0000313" key="15">
    <source>
        <dbReference type="EMBL" id="EEF58515.1"/>
    </source>
</evidence>
<dbReference type="GO" id="GO:0035485">
    <property type="term" value="F:adenine/guanine mispair binding"/>
    <property type="evidence" value="ECO:0007669"/>
    <property type="project" value="TreeGrafter"/>
</dbReference>
<dbReference type="Pfam" id="PF00633">
    <property type="entry name" value="HHH"/>
    <property type="match status" value="1"/>
</dbReference>
<name>B9XNU2_PEDPL</name>
<dbReference type="GO" id="GO:0000701">
    <property type="term" value="F:purine-specific mismatch base pair DNA N-glycosylase activity"/>
    <property type="evidence" value="ECO:0007669"/>
    <property type="project" value="UniProtKB-EC"/>
</dbReference>
<keyword evidence="10" id="KW-0408">Iron</keyword>
<comment type="caution">
    <text evidence="15">The sequence shown here is derived from an EMBL/GenBank/DDBJ whole genome shotgun (WGS) entry which is preliminary data.</text>
</comment>
<dbReference type="GO" id="GO:0051536">
    <property type="term" value="F:iron-sulfur cluster binding"/>
    <property type="evidence" value="ECO:0007669"/>
    <property type="project" value="UniProtKB-KW"/>
</dbReference>
<comment type="cofactor">
    <cofactor evidence="2">
        <name>[4Fe-4S] cluster</name>
        <dbReference type="ChEBI" id="CHEBI:49883"/>
    </cofactor>
</comment>
<comment type="function">
    <text evidence="3">Adenine glycosylase active on G-A mispairs. MutY also corrects error-prone DNA synthesis past GO lesions which are due to the oxidatively damaged form of guanine: 7,8-dihydro-8-oxoguanine (8-oxo-dGTP).</text>
</comment>